<keyword evidence="2" id="KW-0808">Transferase</keyword>
<name>A0A6J4P418_9BURK</name>
<evidence type="ECO:0000256" key="1">
    <source>
        <dbReference type="SAM" id="MobiDB-lite"/>
    </source>
</evidence>
<feature type="region of interest" description="Disordered" evidence="1">
    <location>
        <begin position="71"/>
        <end position="225"/>
    </location>
</feature>
<feature type="compositionally biased region" description="Basic residues" evidence="1">
    <location>
        <begin position="147"/>
        <end position="156"/>
    </location>
</feature>
<dbReference type="GO" id="GO:0004588">
    <property type="term" value="F:orotate phosphoribosyltransferase activity"/>
    <property type="evidence" value="ECO:0007669"/>
    <property type="project" value="UniProtKB-EC"/>
</dbReference>
<dbReference type="AlphaFoldDB" id="A0A6J4P418"/>
<feature type="compositionally biased region" description="Low complexity" evidence="1">
    <location>
        <begin position="193"/>
        <end position="212"/>
    </location>
</feature>
<feature type="compositionally biased region" description="Basic residues" evidence="1">
    <location>
        <begin position="167"/>
        <end position="192"/>
    </location>
</feature>
<dbReference type="EC" id="2.4.2.10" evidence="2"/>
<protein>
    <submittedName>
        <fullName evidence="2">Orotate phosphoribosyltransferase</fullName>
        <ecNumber evidence="2">2.4.2.10</ecNumber>
    </submittedName>
</protein>
<reference evidence="2" key="1">
    <citation type="submission" date="2020-02" db="EMBL/GenBank/DDBJ databases">
        <authorList>
            <person name="Meier V. D."/>
        </authorList>
    </citation>
    <scope>NUCLEOTIDE SEQUENCE</scope>
    <source>
        <strain evidence="2">AVDCRST_MAG51</strain>
    </source>
</reference>
<accession>A0A6J4P418</accession>
<keyword evidence="2" id="KW-0328">Glycosyltransferase</keyword>
<sequence length="225" mass="24642">GSARPGHPGAGLRAVRRGGRRAALRRIQDQGGPPVALLLQRGAVRRRRQARPAGAILCKADHRFGHRVRPAVRSGLQGHPAGRGGRHRAGPRRPQRAVCVQPQGNQGPRRRRQPGRRTGERPCAGHRRRDVRRHRRARVDRADPGCRRHAACRGHRPGPAGEGHRERAGRRTQRRAVRARPARPAGVRHRAAGRPAALPAGTGRRPPGRALRAGGGLPRALRRRV</sequence>
<dbReference type="EMBL" id="CADCUX010000216">
    <property type="protein sequence ID" value="CAA9400378.1"/>
    <property type="molecule type" value="Genomic_DNA"/>
</dbReference>
<feature type="non-terminal residue" evidence="2">
    <location>
        <position position="1"/>
    </location>
</feature>
<proteinExistence type="predicted"/>
<feature type="non-terminal residue" evidence="2">
    <location>
        <position position="225"/>
    </location>
</feature>
<gene>
    <name evidence="2" type="ORF">AVDCRST_MAG51-861</name>
</gene>
<evidence type="ECO:0000313" key="2">
    <source>
        <dbReference type="EMBL" id="CAA9400378.1"/>
    </source>
</evidence>
<feature type="compositionally biased region" description="Basic residues" evidence="1">
    <location>
        <begin position="124"/>
        <end position="138"/>
    </location>
</feature>
<organism evidence="2">
    <name type="scientific">uncultured Ramlibacter sp</name>
    <dbReference type="NCBI Taxonomy" id="260755"/>
    <lineage>
        <taxon>Bacteria</taxon>
        <taxon>Pseudomonadati</taxon>
        <taxon>Pseudomonadota</taxon>
        <taxon>Betaproteobacteria</taxon>
        <taxon>Burkholderiales</taxon>
        <taxon>Comamonadaceae</taxon>
        <taxon>Ramlibacter</taxon>
        <taxon>environmental samples</taxon>
    </lineage>
</organism>
<feature type="compositionally biased region" description="Basic residues" evidence="1">
    <location>
        <begin position="84"/>
        <end position="95"/>
    </location>
</feature>